<sequence>MYNRKKPLEEIPQADAAIWECTSDTCKGWMRDNFAFDNVPTCPICASEMVSTTRMLPLLENSNSNLKTMPKGNRI</sequence>
<proteinExistence type="predicted"/>
<keyword evidence="2" id="KW-1185">Reference proteome</keyword>
<evidence type="ECO:0000313" key="2">
    <source>
        <dbReference type="Proteomes" id="UP000037688"/>
    </source>
</evidence>
<dbReference type="GeneID" id="32214788"/>
<dbReference type="RefSeq" id="WP_017691121.1">
    <property type="nucleotide sequence ID" value="NZ_LITU01000012.1"/>
</dbReference>
<evidence type="ECO:0000313" key="1">
    <source>
        <dbReference type="EMBL" id="KOY18308.1"/>
    </source>
</evidence>
<reference evidence="1 2" key="1">
    <citation type="submission" date="2015-08" db="EMBL/GenBank/DDBJ databases">
        <title>Draft genome sequence of cellulolytic and xylanolytic Paenibacillus sp. A59, isolated from a decaying forest soil from Patagonia, Argentina.</title>
        <authorList>
            <person name="Ghio S."/>
            <person name="Caceres A.M."/>
            <person name="Talia P."/>
            <person name="Grasso D."/>
            <person name="Campos E."/>
        </authorList>
    </citation>
    <scope>NUCLEOTIDE SEQUENCE [LARGE SCALE GENOMIC DNA]</scope>
    <source>
        <strain evidence="1 2">A59</strain>
    </source>
</reference>
<dbReference type="Proteomes" id="UP000037688">
    <property type="component" value="Unassembled WGS sequence"/>
</dbReference>
<name>A0A0M9BSS2_9BACL</name>
<dbReference type="OrthoDB" id="1955171at2"/>
<dbReference type="Pfam" id="PF14169">
    <property type="entry name" value="YdjO"/>
    <property type="match status" value="1"/>
</dbReference>
<dbReference type="InterPro" id="IPR025916">
    <property type="entry name" value="YdjO"/>
</dbReference>
<comment type="caution">
    <text evidence="1">The sequence shown here is derived from an EMBL/GenBank/DDBJ whole genome shotgun (WGS) entry which is preliminary data.</text>
</comment>
<dbReference type="EMBL" id="LITU01000012">
    <property type="protein sequence ID" value="KOY18308.1"/>
    <property type="molecule type" value="Genomic_DNA"/>
</dbReference>
<accession>A0A0M9BSS2</accession>
<organism evidence="1 2">
    <name type="scientific">Paenibacillus xylanivorans</name>
    <dbReference type="NCBI Taxonomy" id="1705561"/>
    <lineage>
        <taxon>Bacteria</taxon>
        <taxon>Bacillati</taxon>
        <taxon>Bacillota</taxon>
        <taxon>Bacilli</taxon>
        <taxon>Bacillales</taxon>
        <taxon>Paenibacillaceae</taxon>
        <taxon>Paenibacillus</taxon>
    </lineage>
</organism>
<dbReference type="AlphaFoldDB" id="A0A0M9BSS2"/>
<protein>
    <submittedName>
        <fullName evidence="1">Cold-shock protein</fullName>
    </submittedName>
</protein>
<dbReference type="PATRIC" id="fig|1705561.3.peg.1336"/>
<gene>
    <name evidence="1" type="ORF">AMS66_01170</name>
</gene>